<evidence type="ECO:0000256" key="2">
    <source>
        <dbReference type="ARBA" id="ARBA00004496"/>
    </source>
</evidence>
<keyword evidence="7" id="KW-0498">Mitosis</keyword>
<dbReference type="GO" id="GO:0000278">
    <property type="term" value="P:mitotic cell cycle"/>
    <property type="evidence" value="ECO:0007669"/>
    <property type="project" value="TreeGrafter"/>
</dbReference>
<keyword evidence="6" id="KW-0677">Repeat</keyword>
<reference evidence="14" key="2">
    <citation type="submission" date="2025-08" db="UniProtKB">
        <authorList>
            <consortium name="Ensembl"/>
        </authorList>
    </citation>
    <scope>IDENTIFICATION</scope>
</reference>
<dbReference type="SUPFAM" id="SSF48371">
    <property type="entry name" value="ARM repeat"/>
    <property type="match status" value="1"/>
</dbReference>
<dbReference type="SMART" id="SM00033">
    <property type="entry name" value="CH"/>
    <property type="match status" value="2"/>
</dbReference>
<dbReference type="GeneTree" id="ENSGT00560000077332"/>
<reference evidence="14" key="3">
    <citation type="submission" date="2025-09" db="UniProtKB">
        <authorList>
            <consortium name="Ensembl"/>
        </authorList>
    </citation>
    <scope>IDENTIFICATION</scope>
</reference>
<keyword evidence="4" id="KW-0597">Phosphoprotein</keyword>
<evidence type="ECO:0000256" key="6">
    <source>
        <dbReference type="ARBA" id="ARBA00022737"/>
    </source>
</evidence>
<dbReference type="InterPro" id="IPR051185">
    <property type="entry name" value="ASPM"/>
</dbReference>
<evidence type="ECO:0000256" key="9">
    <source>
        <dbReference type="ARBA" id="ARBA00023054"/>
    </source>
</evidence>
<dbReference type="Gene3D" id="1.20.5.190">
    <property type="match status" value="4"/>
</dbReference>
<dbReference type="PANTHER" id="PTHR22706:SF1">
    <property type="entry name" value="ASSEMBLY FACTOR FOR SPINDLE MICROTUBULES"/>
    <property type="match status" value="1"/>
</dbReference>
<sequence length="1490" mass="172265">MAQLSASGGFLDFSPIKKDASGFFSGNKENHSHPVLSLVQFSRAPFVLFGNVKLGSSKSSVLRVENPVEDATIEVTVDRIPSKKGFSVGQTPLFFLPLLQPNEPVNLTITWTPIEEGGIRELITFIANGVVKHQAILLGRADAPKKRKKSIWDSIKGKKACDLSTRPRGKTTSRPSLKMTGNKTFQVSRTPQYKVRSPLASLNKRACTPAKRQKSEQGMSGQFNFDNAQNNSPVVFLVPAGKIIDSSDVAACYGSPVGTPEYRHLRFILYLYFLSKSWFPSVVTSATYLLRSAIPRHPMSFAAKNMFYDERWIEKQETGFTWWINYVLTPDDFKVHTEVTKVNAVSLAMGADEKFAIKKAPTKEEMSFSAYTARRRLNRLRRSACQLFTSESMVKAIQRLELEVEAKRLLIRKDRHLWKDIGERQKVLNWLLSYNPLWLRIGLETIFGEMISLENNNDVMGLAMFILKRLLWNPDIAAEFRHPKVPLLYKDGHEEALSRFTLKKLLLLVCFLDKAKESRMIDHDPCLFCMDAEFKSTKDLLLAFSRDFLSGEGILPRHLGYMGFPVSHIQTPLDEFSFAVKNLAIDLKCGIRLVRVMELFIQDWSLSCKLRIPAISRLQKIHNVEIALQVLRSRGVDLKDEHSGVIDSRDIVDGHREKTLSLLWKIIFTFQVILLDENQLREEIGFLKRTWNTKEKLALLKSNKDVMQKTTKPTHPFEHSSSKIMLLMEWVNAVCQFYHLKAENFTVSFSDGRVLCYLIHHYHPSHLPADCVSRHTTQNVECSQKERVELNCSSSDSDASFDNLPNNQNGSETPSMKLKELLENEKSNFRMVNTAVSDLGGVPAMINPADMSNTIPNEKVVTCYLSFLCARLLDLRNETRAARVIQGAWRKHCLKKNLVLYRVCLYYKSLMASVVRKRMAKMTCASVLIQRWFRASLQRDVERQQFLKMKCAVITIQSAYRQYMIQRLMLQQHQKATVIKAAFRSFFARRRFLSLKRSVIVIQQQFRAKLLGNKSRREYMALKYSVLRIQAIWRGRAVRRTIENKHRCDTLIQSYYRRHVLQSQFRSRKEAVLVIQTQYRAYLAGKVLRIKYLQVKKAAFTLQAMFYGMRVRQELREKHRAAIVLQNAVRVFLCRRRYLLLQSAAMRLSAIIIQRFYRSCMQRKQDQESFLKLRHSSIVIQSFFRGMQLLAYKRHRWAAIVFQQRFRTQRLMNSQLVRYQQVRNTVIKIQALWRGHQSRKLHDNCKVVAMRLRLRKVSEQVREEDRLCNKTSWAIEYLLKYKDFAYILEALKNLETATRLSPECCERLVTSGATLVIFTLIRSCNRSVPCMEVITYAVQVLLNLSKYDQTTEAVYAVENSVDTLLDLLQIYREKAGDKVAYKGGCIFTKTCLLLVILLQDKRREMRKLPKAVERLHSIYRLTARKHKMEAERTVVKQKMNASINGSFIIPATPRKSKPIFSPAWVLRKDQLKDIVDPLRAIQMVADAIML</sequence>
<keyword evidence="10" id="KW-0539">Nucleus</keyword>
<dbReference type="GO" id="GO:0051301">
    <property type="term" value="P:cell division"/>
    <property type="evidence" value="ECO:0007669"/>
    <property type="project" value="UniProtKB-KW"/>
</dbReference>
<dbReference type="GO" id="GO:0005737">
    <property type="term" value="C:cytoplasm"/>
    <property type="evidence" value="ECO:0007669"/>
    <property type="project" value="UniProtKB-SubCell"/>
</dbReference>
<evidence type="ECO:0000256" key="10">
    <source>
        <dbReference type="ARBA" id="ARBA00023242"/>
    </source>
</evidence>
<evidence type="ECO:0000256" key="11">
    <source>
        <dbReference type="ARBA" id="ARBA00023306"/>
    </source>
</evidence>
<evidence type="ECO:0000256" key="12">
    <source>
        <dbReference type="SAM" id="MobiDB-lite"/>
    </source>
</evidence>
<dbReference type="GO" id="GO:0005634">
    <property type="term" value="C:nucleus"/>
    <property type="evidence" value="ECO:0007669"/>
    <property type="project" value="UniProtKB-SubCell"/>
</dbReference>
<dbReference type="Pfam" id="PF15780">
    <property type="entry name" value="ASH"/>
    <property type="match status" value="1"/>
</dbReference>
<dbReference type="PANTHER" id="PTHR22706">
    <property type="entry name" value="ASSEMBLY FACTOR FOR SPINDLE MICROTUBULES"/>
    <property type="match status" value="1"/>
</dbReference>
<dbReference type="GO" id="GO:0007051">
    <property type="term" value="P:spindle organization"/>
    <property type="evidence" value="ECO:0007669"/>
    <property type="project" value="TreeGrafter"/>
</dbReference>
<dbReference type="InterPro" id="IPR000048">
    <property type="entry name" value="IQ_motif_EF-hand-BS"/>
</dbReference>
<keyword evidence="9" id="KW-0175">Coiled coil</keyword>
<keyword evidence="11" id="KW-0131">Cell cycle</keyword>
<dbReference type="InterPro" id="IPR016024">
    <property type="entry name" value="ARM-type_fold"/>
</dbReference>
<dbReference type="GO" id="GO:0051295">
    <property type="term" value="P:establishment of meiotic spindle localization"/>
    <property type="evidence" value="ECO:0007669"/>
    <property type="project" value="TreeGrafter"/>
</dbReference>
<dbReference type="SUPFAM" id="SSF52540">
    <property type="entry name" value="P-loop containing nucleoside triphosphate hydrolases"/>
    <property type="match status" value="3"/>
</dbReference>
<keyword evidence="3" id="KW-0963">Cytoplasm</keyword>
<keyword evidence="5" id="KW-0132">Cell division</keyword>
<organism evidence="14 15">
    <name type="scientific">Esox lucius</name>
    <name type="common">Northern pike</name>
    <dbReference type="NCBI Taxonomy" id="8010"/>
    <lineage>
        <taxon>Eukaryota</taxon>
        <taxon>Metazoa</taxon>
        <taxon>Chordata</taxon>
        <taxon>Craniata</taxon>
        <taxon>Vertebrata</taxon>
        <taxon>Euteleostomi</taxon>
        <taxon>Actinopterygii</taxon>
        <taxon>Neopterygii</taxon>
        <taxon>Teleostei</taxon>
        <taxon>Protacanthopterygii</taxon>
        <taxon>Esociformes</taxon>
        <taxon>Esocidae</taxon>
        <taxon>Esox</taxon>
    </lineage>
</organism>
<dbReference type="Ensembl" id="ENSELUT00000099599.1">
    <property type="protein sequence ID" value="ENSELUP00000083911.1"/>
    <property type="gene ID" value="ENSELUG00000020105.3"/>
</dbReference>
<comment type="subcellular location">
    <subcellularLocation>
        <location evidence="2">Cytoplasm</location>
    </subcellularLocation>
    <subcellularLocation>
        <location evidence="1">Nucleus</location>
    </subcellularLocation>
</comment>
<dbReference type="CDD" id="cd21223">
    <property type="entry name" value="CH_ASPM_rpt1"/>
    <property type="match status" value="1"/>
</dbReference>
<dbReference type="InterPro" id="IPR031549">
    <property type="entry name" value="ASH"/>
</dbReference>
<proteinExistence type="predicted"/>
<name>A0AAY5K542_ESOLU</name>
<reference evidence="14 15" key="1">
    <citation type="submission" date="2020-02" db="EMBL/GenBank/DDBJ databases">
        <title>Esox lucius (northern pike) genome, fEsoLuc1, primary haplotype.</title>
        <authorList>
            <person name="Myers G."/>
            <person name="Karagic N."/>
            <person name="Meyer A."/>
            <person name="Pippel M."/>
            <person name="Reichard M."/>
            <person name="Winkler S."/>
            <person name="Tracey A."/>
            <person name="Sims Y."/>
            <person name="Howe K."/>
            <person name="Rhie A."/>
            <person name="Formenti G."/>
            <person name="Durbin R."/>
            <person name="Fedrigo O."/>
            <person name="Jarvis E.D."/>
        </authorList>
    </citation>
    <scope>NUCLEOTIDE SEQUENCE [LARGE SCALE GENOMIC DNA]</scope>
</reference>
<dbReference type="FunFam" id="1.10.418.10:FF:000051">
    <property type="entry name" value="Abnormal spindle-like microcephaly-associated protein homolog"/>
    <property type="match status" value="1"/>
</dbReference>
<dbReference type="PROSITE" id="PS50096">
    <property type="entry name" value="IQ"/>
    <property type="match status" value="6"/>
</dbReference>
<evidence type="ECO:0000256" key="8">
    <source>
        <dbReference type="ARBA" id="ARBA00022860"/>
    </source>
</evidence>
<dbReference type="SMART" id="SM00015">
    <property type="entry name" value="IQ"/>
    <property type="match status" value="13"/>
</dbReference>
<evidence type="ECO:0000256" key="7">
    <source>
        <dbReference type="ARBA" id="ARBA00022776"/>
    </source>
</evidence>
<dbReference type="GO" id="GO:0005516">
    <property type="term" value="F:calmodulin binding"/>
    <property type="evidence" value="ECO:0007669"/>
    <property type="project" value="UniProtKB-KW"/>
</dbReference>
<accession>A0AAY5K542</accession>
<dbReference type="Proteomes" id="UP000265140">
    <property type="component" value="Chromosome 8"/>
</dbReference>
<evidence type="ECO:0000256" key="4">
    <source>
        <dbReference type="ARBA" id="ARBA00022553"/>
    </source>
</evidence>
<feature type="domain" description="Calponin-homology (CH)" evidence="13">
    <location>
        <begin position="721"/>
        <end position="873"/>
    </location>
</feature>
<dbReference type="SUPFAM" id="SSF47576">
    <property type="entry name" value="Calponin-homology domain, CH-domain"/>
    <property type="match status" value="1"/>
</dbReference>
<evidence type="ECO:0000259" key="13">
    <source>
        <dbReference type="PROSITE" id="PS50021"/>
    </source>
</evidence>
<dbReference type="InterPro" id="IPR001715">
    <property type="entry name" value="CH_dom"/>
</dbReference>
<evidence type="ECO:0000313" key="14">
    <source>
        <dbReference type="Ensembl" id="ENSELUP00000083911.1"/>
    </source>
</evidence>
<keyword evidence="15" id="KW-1185">Reference proteome</keyword>
<dbReference type="InterPro" id="IPR036872">
    <property type="entry name" value="CH_dom_sf"/>
</dbReference>
<dbReference type="InterPro" id="IPR027417">
    <property type="entry name" value="P-loop_NTPase"/>
</dbReference>
<dbReference type="PROSITE" id="PS50021">
    <property type="entry name" value="CH"/>
    <property type="match status" value="2"/>
</dbReference>
<keyword evidence="8" id="KW-0112">Calmodulin-binding</keyword>
<dbReference type="FunFam" id="2.60.40.10:FF:001429">
    <property type="entry name" value="Abnormal spindle-like microcephaly-associated protein homolog"/>
    <property type="match status" value="1"/>
</dbReference>
<dbReference type="Pfam" id="PF00307">
    <property type="entry name" value="CH"/>
    <property type="match status" value="1"/>
</dbReference>
<evidence type="ECO:0000256" key="1">
    <source>
        <dbReference type="ARBA" id="ARBA00004123"/>
    </source>
</evidence>
<evidence type="ECO:0000256" key="5">
    <source>
        <dbReference type="ARBA" id="ARBA00022618"/>
    </source>
</evidence>
<protein>
    <recommendedName>
        <fullName evidence="13">Calponin-homology (CH) domain-containing protein</fullName>
    </recommendedName>
</protein>
<evidence type="ECO:0000256" key="3">
    <source>
        <dbReference type="ARBA" id="ARBA00022490"/>
    </source>
</evidence>
<dbReference type="Pfam" id="PF00612">
    <property type="entry name" value="IQ"/>
    <property type="match status" value="4"/>
</dbReference>
<dbReference type="GO" id="GO:0000922">
    <property type="term" value="C:spindle pole"/>
    <property type="evidence" value="ECO:0007669"/>
    <property type="project" value="TreeGrafter"/>
</dbReference>
<dbReference type="CDD" id="cd21224">
    <property type="entry name" value="CH_ASPM_rpt2"/>
    <property type="match status" value="1"/>
</dbReference>
<evidence type="ECO:0000313" key="15">
    <source>
        <dbReference type="Proteomes" id="UP000265140"/>
    </source>
</evidence>
<feature type="domain" description="Calponin-homology (CH)" evidence="13">
    <location>
        <begin position="535"/>
        <end position="671"/>
    </location>
</feature>
<dbReference type="Gene3D" id="1.10.418.10">
    <property type="entry name" value="Calponin-like domain"/>
    <property type="match status" value="2"/>
</dbReference>
<feature type="region of interest" description="Disordered" evidence="12">
    <location>
        <begin position="793"/>
        <end position="814"/>
    </location>
</feature>
<gene>
    <name evidence="14" type="primary">ASPM</name>
</gene>